<gene>
    <name evidence="2" type="ORF">BN9_094370</name>
</gene>
<accession>A0A024GPU0</accession>
<sequence>MTLQRTNKGDDMSLLIQKRNEIPRLNPKSNRLPANLSPLSVQSSLEALQNSNSPKRDRRREETLGVFLLQRGAKIRNTKFSSRFYTDSYDFEFQEMVGMFSFLVFASRKSPTGL</sequence>
<organism evidence="2 3">
    <name type="scientific">Albugo candida</name>
    <dbReference type="NCBI Taxonomy" id="65357"/>
    <lineage>
        <taxon>Eukaryota</taxon>
        <taxon>Sar</taxon>
        <taxon>Stramenopiles</taxon>
        <taxon>Oomycota</taxon>
        <taxon>Peronosporomycetes</taxon>
        <taxon>Albuginales</taxon>
        <taxon>Albuginaceae</taxon>
        <taxon>Albugo</taxon>
    </lineage>
</organism>
<evidence type="ECO:0000313" key="3">
    <source>
        <dbReference type="Proteomes" id="UP000053237"/>
    </source>
</evidence>
<reference evidence="2 3" key="1">
    <citation type="submission" date="2012-05" db="EMBL/GenBank/DDBJ databases">
        <title>Recombination and specialization in a pathogen metapopulation.</title>
        <authorList>
            <person name="Gardiner A."/>
            <person name="Kemen E."/>
            <person name="Schultz-Larsen T."/>
            <person name="MacLean D."/>
            <person name="Van Oosterhout C."/>
            <person name="Jones J.D.G."/>
        </authorList>
    </citation>
    <scope>NUCLEOTIDE SEQUENCE [LARGE SCALE GENOMIC DNA]</scope>
    <source>
        <strain evidence="2 3">Ac Nc2</strain>
    </source>
</reference>
<dbReference type="Proteomes" id="UP000053237">
    <property type="component" value="Unassembled WGS sequence"/>
</dbReference>
<evidence type="ECO:0000313" key="2">
    <source>
        <dbReference type="EMBL" id="CCI48364.1"/>
    </source>
</evidence>
<protein>
    <submittedName>
        <fullName evidence="2">Uncharacterized protein</fullName>
    </submittedName>
</protein>
<dbReference type="EMBL" id="CAIX01000218">
    <property type="protein sequence ID" value="CCI48364.1"/>
    <property type="molecule type" value="Genomic_DNA"/>
</dbReference>
<proteinExistence type="predicted"/>
<comment type="caution">
    <text evidence="2">The sequence shown here is derived from an EMBL/GenBank/DDBJ whole genome shotgun (WGS) entry which is preliminary data.</text>
</comment>
<evidence type="ECO:0000256" key="1">
    <source>
        <dbReference type="SAM" id="MobiDB-lite"/>
    </source>
</evidence>
<name>A0A024GPU0_9STRA</name>
<dbReference type="InParanoid" id="A0A024GPU0"/>
<keyword evidence="3" id="KW-1185">Reference proteome</keyword>
<dbReference type="AlphaFoldDB" id="A0A024GPU0"/>
<feature type="region of interest" description="Disordered" evidence="1">
    <location>
        <begin position="1"/>
        <end position="37"/>
    </location>
</feature>